<evidence type="ECO:0000313" key="1">
    <source>
        <dbReference type="EMBL" id="WNG50561.1"/>
    </source>
</evidence>
<organism evidence="1 2">
    <name type="scientific">Archangium minus</name>
    <dbReference type="NCBI Taxonomy" id="83450"/>
    <lineage>
        <taxon>Bacteria</taxon>
        <taxon>Pseudomonadati</taxon>
        <taxon>Myxococcota</taxon>
        <taxon>Myxococcia</taxon>
        <taxon>Myxococcales</taxon>
        <taxon>Cystobacterineae</taxon>
        <taxon>Archangiaceae</taxon>
        <taxon>Archangium</taxon>
    </lineage>
</organism>
<dbReference type="EMBL" id="CP043494">
    <property type="protein sequence ID" value="WNG50561.1"/>
    <property type="molecule type" value="Genomic_DNA"/>
</dbReference>
<proteinExistence type="predicted"/>
<evidence type="ECO:0000313" key="2">
    <source>
        <dbReference type="Proteomes" id="UP001611383"/>
    </source>
</evidence>
<protein>
    <recommendedName>
        <fullName evidence="3">Lipoprotein</fullName>
    </recommendedName>
</protein>
<keyword evidence="2" id="KW-1185">Reference proteome</keyword>
<gene>
    <name evidence="1" type="ORF">F0U60_45370</name>
</gene>
<reference evidence="1 2" key="1">
    <citation type="submission" date="2019-08" db="EMBL/GenBank/DDBJ databases">
        <title>Archangium and Cystobacter genomes.</title>
        <authorList>
            <person name="Chen I.-C.K."/>
            <person name="Wielgoss S."/>
        </authorList>
    </citation>
    <scope>NUCLEOTIDE SEQUENCE [LARGE SCALE GENOMIC DNA]</scope>
    <source>
        <strain evidence="1 2">Cbm 6</strain>
    </source>
</reference>
<dbReference type="RefSeq" id="WP_395809781.1">
    <property type="nucleotide sequence ID" value="NZ_CP043494.1"/>
</dbReference>
<evidence type="ECO:0008006" key="3">
    <source>
        <dbReference type="Google" id="ProtNLM"/>
    </source>
</evidence>
<sequence>MLSQRFSYESFVQTSDRARLCQELEQVLTARVRSAPSPEEEGHRIAMELRELGHDLWSFDESTDLQVWCGNWANPTRPYELIVEVSYRDKEEPRTVSVSFRARTPHPTHH</sequence>
<accession>A0ABY9X592</accession>
<dbReference type="Proteomes" id="UP001611383">
    <property type="component" value="Chromosome"/>
</dbReference>
<name>A0ABY9X592_9BACT</name>